<comment type="caution">
    <text evidence="2">The sequence shown here is derived from an EMBL/GenBank/DDBJ whole genome shotgun (WGS) entry which is preliminary data.</text>
</comment>
<organism evidence="2 3">
    <name type="scientific">Rosa chinensis</name>
    <name type="common">China rose</name>
    <dbReference type="NCBI Taxonomy" id="74649"/>
    <lineage>
        <taxon>Eukaryota</taxon>
        <taxon>Viridiplantae</taxon>
        <taxon>Streptophyta</taxon>
        <taxon>Embryophyta</taxon>
        <taxon>Tracheophyta</taxon>
        <taxon>Spermatophyta</taxon>
        <taxon>Magnoliopsida</taxon>
        <taxon>eudicotyledons</taxon>
        <taxon>Gunneridae</taxon>
        <taxon>Pentapetalae</taxon>
        <taxon>rosids</taxon>
        <taxon>fabids</taxon>
        <taxon>Rosales</taxon>
        <taxon>Rosaceae</taxon>
        <taxon>Rosoideae</taxon>
        <taxon>Rosoideae incertae sedis</taxon>
        <taxon>Rosa</taxon>
    </lineage>
</organism>
<dbReference type="AlphaFoldDB" id="A0A2P6QTH6"/>
<sequence>MAYNIARTFIFFILLCAFVSSWNCFVDIDHHQRLLFFSFFSYLHRFEFLQQYWLKTCYSL</sequence>
<feature type="signal peptide" evidence="1">
    <location>
        <begin position="1"/>
        <end position="21"/>
    </location>
</feature>
<accession>A0A2P6QTH6</accession>
<keyword evidence="1" id="KW-0732">Signal</keyword>
<proteinExistence type="predicted"/>
<dbReference type="Proteomes" id="UP000238479">
    <property type="component" value="Chromosome 4"/>
</dbReference>
<evidence type="ECO:0000313" key="3">
    <source>
        <dbReference type="Proteomes" id="UP000238479"/>
    </source>
</evidence>
<feature type="chain" id="PRO_5015127650" evidence="1">
    <location>
        <begin position="22"/>
        <end position="60"/>
    </location>
</feature>
<dbReference type="Gramene" id="PRQ37487">
    <property type="protein sequence ID" value="PRQ37487"/>
    <property type="gene ID" value="RchiOBHm_Chr4g0403111"/>
</dbReference>
<reference evidence="2 3" key="1">
    <citation type="journal article" date="2018" name="Nat. Genet.">
        <title>The Rosa genome provides new insights in the design of modern roses.</title>
        <authorList>
            <person name="Bendahmane M."/>
        </authorList>
    </citation>
    <scope>NUCLEOTIDE SEQUENCE [LARGE SCALE GENOMIC DNA]</scope>
    <source>
        <strain evidence="3">cv. Old Blush</strain>
    </source>
</reference>
<gene>
    <name evidence="2" type="ORF">RchiOBHm_Chr4g0403111</name>
</gene>
<dbReference type="EMBL" id="PDCK01000042">
    <property type="protein sequence ID" value="PRQ37487.1"/>
    <property type="molecule type" value="Genomic_DNA"/>
</dbReference>
<name>A0A2P6QTH6_ROSCH</name>
<keyword evidence="3" id="KW-1185">Reference proteome</keyword>
<evidence type="ECO:0000313" key="2">
    <source>
        <dbReference type="EMBL" id="PRQ37487.1"/>
    </source>
</evidence>
<evidence type="ECO:0000256" key="1">
    <source>
        <dbReference type="SAM" id="SignalP"/>
    </source>
</evidence>
<protein>
    <submittedName>
        <fullName evidence="2">Uncharacterized protein</fullName>
    </submittedName>
</protein>